<dbReference type="RefSeq" id="XP_024728014.1">
    <property type="nucleotide sequence ID" value="XM_024883996.1"/>
</dbReference>
<name>A0A2J6SK48_9HELO</name>
<dbReference type="AlphaFoldDB" id="A0A2J6SK48"/>
<feature type="domain" description="Azaphilone pigments biosynthesis cluster protein L N-terminal" evidence="3">
    <location>
        <begin position="1"/>
        <end position="166"/>
    </location>
</feature>
<evidence type="ECO:0000256" key="1">
    <source>
        <dbReference type="SAM" id="Coils"/>
    </source>
</evidence>
<sequence length="392" mass="43028">MDSISITATCIGLASTITRTSLVVIGFVKDVRAARSDLDAVSRELVSLKTILELLADDVNDSTTQSVPQTLQKQIAGIVTNCTGVVVDIEQTLEKHEGGKLNKAAKWVASGKRDVAKLQLSLEAHKSALEIALDMVTLTLAREIKADTTEILNDTSAIKEDTAQILAEIVRLQEQLPRDGNQRSAGFMLDRYLDNLTSYAETVCDTYLDGSDGSRPISRAGSSGEDGPVNENESALRVISPSLLKLDLENYDEGKEREAAVARLKALEPRVKSTRTEIEASKARERELQRQLEALDDEREKYDPCASAQATHDLNGQTKTDGTLHPAFQLSFGIIEAPASAIPCMAIPCTETVEEFTEADSHAPNKFTDFLREREKQRKINWAEALRKDESI</sequence>
<proteinExistence type="predicted"/>
<organism evidence="4 5">
    <name type="scientific">Hyaloscypha bicolor E</name>
    <dbReference type="NCBI Taxonomy" id="1095630"/>
    <lineage>
        <taxon>Eukaryota</taxon>
        <taxon>Fungi</taxon>
        <taxon>Dikarya</taxon>
        <taxon>Ascomycota</taxon>
        <taxon>Pezizomycotina</taxon>
        <taxon>Leotiomycetes</taxon>
        <taxon>Helotiales</taxon>
        <taxon>Hyaloscyphaceae</taxon>
        <taxon>Hyaloscypha</taxon>
        <taxon>Hyaloscypha bicolor</taxon>
    </lineage>
</organism>
<feature type="coiled-coil region" evidence="1">
    <location>
        <begin position="271"/>
        <end position="301"/>
    </location>
</feature>
<dbReference type="Proteomes" id="UP000235371">
    <property type="component" value="Unassembled WGS sequence"/>
</dbReference>
<reference evidence="4 5" key="1">
    <citation type="submission" date="2016-04" db="EMBL/GenBank/DDBJ databases">
        <title>A degradative enzymes factory behind the ericoid mycorrhizal symbiosis.</title>
        <authorList>
            <consortium name="DOE Joint Genome Institute"/>
            <person name="Martino E."/>
            <person name="Morin E."/>
            <person name="Grelet G."/>
            <person name="Kuo A."/>
            <person name="Kohler A."/>
            <person name="Daghino S."/>
            <person name="Barry K."/>
            <person name="Choi C."/>
            <person name="Cichocki N."/>
            <person name="Clum A."/>
            <person name="Copeland A."/>
            <person name="Hainaut M."/>
            <person name="Haridas S."/>
            <person name="Labutti K."/>
            <person name="Lindquist E."/>
            <person name="Lipzen A."/>
            <person name="Khouja H.-R."/>
            <person name="Murat C."/>
            <person name="Ohm R."/>
            <person name="Olson A."/>
            <person name="Spatafora J."/>
            <person name="Veneault-Fourrey C."/>
            <person name="Henrissat B."/>
            <person name="Grigoriev I."/>
            <person name="Martin F."/>
            <person name="Perotto S."/>
        </authorList>
    </citation>
    <scope>NUCLEOTIDE SEQUENCE [LARGE SCALE GENOMIC DNA]</scope>
    <source>
        <strain evidence="4 5">E</strain>
    </source>
</reference>
<dbReference type="InParanoid" id="A0A2J6SK48"/>
<evidence type="ECO:0000313" key="4">
    <source>
        <dbReference type="EMBL" id="PMD51110.1"/>
    </source>
</evidence>
<keyword evidence="1" id="KW-0175">Coiled coil</keyword>
<evidence type="ECO:0000313" key="5">
    <source>
        <dbReference type="Proteomes" id="UP000235371"/>
    </source>
</evidence>
<evidence type="ECO:0000256" key="2">
    <source>
        <dbReference type="SAM" id="MobiDB-lite"/>
    </source>
</evidence>
<dbReference type="OrthoDB" id="524326at2759"/>
<accession>A0A2J6SK48</accession>
<dbReference type="STRING" id="1095630.A0A2J6SK48"/>
<dbReference type="EMBL" id="KZ613912">
    <property type="protein sequence ID" value="PMD51110.1"/>
    <property type="molecule type" value="Genomic_DNA"/>
</dbReference>
<dbReference type="Pfam" id="PF17111">
    <property type="entry name" value="PigL_N"/>
    <property type="match status" value="1"/>
</dbReference>
<protein>
    <recommendedName>
        <fullName evidence="3">Azaphilone pigments biosynthesis cluster protein L N-terminal domain-containing protein</fullName>
    </recommendedName>
</protein>
<dbReference type="GeneID" id="36592073"/>
<keyword evidence="5" id="KW-1185">Reference proteome</keyword>
<evidence type="ECO:0000259" key="3">
    <source>
        <dbReference type="Pfam" id="PF17111"/>
    </source>
</evidence>
<dbReference type="InterPro" id="IPR031348">
    <property type="entry name" value="PigL_N"/>
</dbReference>
<feature type="region of interest" description="Disordered" evidence="2">
    <location>
        <begin position="210"/>
        <end position="231"/>
    </location>
</feature>
<gene>
    <name evidence="4" type="ORF">K444DRAFT_636472</name>
</gene>